<feature type="compositionally biased region" description="Polar residues" evidence="1">
    <location>
        <begin position="112"/>
        <end position="127"/>
    </location>
</feature>
<keyword evidence="3" id="KW-1185">Reference proteome</keyword>
<evidence type="ECO:0000313" key="2">
    <source>
        <dbReference type="EMBL" id="CAI8605913.1"/>
    </source>
</evidence>
<dbReference type="Proteomes" id="UP001157006">
    <property type="component" value="Chromosome 3"/>
</dbReference>
<organism evidence="2 3">
    <name type="scientific">Vicia faba</name>
    <name type="common">Broad bean</name>
    <name type="synonym">Faba vulgaris</name>
    <dbReference type="NCBI Taxonomy" id="3906"/>
    <lineage>
        <taxon>Eukaryota</taxon>
        <taxon>Viridiplantae</taxon>
        <taxon>Streptophyta</taxon>
        <taxon>Embryophyta</taxon>
        <taxon>Tracheophyta</taxon>
        <taxon>Spermatophyta</taxon>
        <taxon>Magnoliopsida</taxon>
        <taxon>eudicotyledons</taxon>
        <taxon>Gunneridae</taxon>
        <taxon>Pentapetalae</taxon>
        <taxon>rosids</taxon>
        <taxon>fabids</taxon>
        <taxon>Fabales</taxon>
        <taxon>Fabaceae</taxon>
        <taxon>Papilionoideae</taxon>
        <taxon>50 kb inversion clade</taxon>
        <taxon>NPAAA clade</taxon>
        <taxon>Hologalegina</taxon>
        <taxon>IRL clade</taxon>
        <taxon>Fabeae</taxon>
        <taxon>Vicia</taxon>
    </lineage>
</organism>
<evidence type="ECO:0000313" key="3">
    <source>
        <dbReference type="Proteomes" id="UP001157006"/>
    </source>
</evidence>
<reference evidence="2 3" key="1">
    <citation type="submission" date="2023-01" db="EMBL/GenBank/DDBJ databases">
        <authorList>
            <person name="Kreplak J."/>
        </authorList>
    </citation>
    <scope>NUCLEOTIDE SEQUENCE [LARGE SCALE GENOMIC DNA]</scope>
</reference>
<feature type="region of interest" description="Disordered" evidence="1">
    <location>
        <begin position="1"/>
        <end position="52"/>
    </location>
</feature>
<name>A0AAV1A8S2_VICFA</name>
<accession>A0AAV1A8S2</accession>
<dbReference type="EMBL" id="OX451738">
    <property type="protein sequence ID" value="CAI8605913.1"/>
    <property type="molecule type" value="Genomic_DNA"/>
</dbReference>
<dbReference type="SUPFAM" id="SSF52058">
    <property type="entry name" value="L domain-like"/>
    <property type="match status" value="1"/>
</dbReference>
<protein>
    <submittedName>
        <fullName evidence="2">Uncharacterized protein</fullName>
    </submittedName>
</protein>
<dbReference type="PANTHER" id="PTHR48054:SF47">
    <property type="entry name" value="OS06G0179800 PROTEIN"/>
    <property type="match status" value="1"/>
</dbReference>
<dbReference type="Gene3D" id="3.80.10.10">
    <property type="entry name" value="Ribonuclease Inhibitor"/>
    <property type="match status" value="1"/>
</dbReference>
<dbReference type="InterPro" id="IPR052592">
    <property type="entry name" value="LRR-RLK"/>
</dbReference>
<proteinExistence type="predicted"/>
<feature type="region of interest" description="Disordered" evidence="1">
    <location>
        <begin position="105"/>
        <end position="127"/>
    </location>
</feature>
<dbReference type="PANTHER" id="PTHR48054">
    <property type="entry name" value="RECEPTOR KINASE-LIKE PROTEIN XA21"/>
    <property type="match status" value="1"/>
</dbReference>
<evidence type="ECO:0000256" key="1">
    <source>
        <dbReference type="SAM" id="MobiDB-lite"/>
    </source>
</evidence>
<feature type="compositionally biased region" description="Basic and acidic residues" evidence="1">
    <location>
        <begin position="13"/>
        <end position="28"/>
    </location>
</feature>
<sequence>MGSDETQRLLLSETRDHSHVNEKNDLLQRRRTRRGGTSDTEIEQNGDLQTPLHPQSIYETQEAELNFKPVFFYLAAYLGIENFMLHFHHLYFIFATKKSKSPSPAFSSRFSNENLETSPKANSARKNTVVETNKGHKYDRMRKDNFSGVIPKELGDLDNLELLDLRVNNLIGNIPAETGRMLLKQLLVHDNKFEGSDSQELNNMGLPSKSLVIDNYSSPLASLFQCKNRKFAHCAWYRDLKQWNKAEFLVVPIKGALKRYLNAMALPLYVDNFFFTNFNLRQRRQ</sequence>
<dbReference type="AlphaFoldDB" id="A0AAV1A8S2"/>
<dbReference type="InterPro" id="IPR032675">
    <property type="entry name" value="LRR_dom_sf"/>
</dbReference>
<gene>
    <name evidence="2" type="ORF">VFH_III204640</name>
</gene>